<comment type="subunit">
    <text evidence="6">Heterooligomer composed of large and small subunits.</text>
</comment>
<evidence type="ECO:0000313" key="7">
    <source>
        <dbReference type="EMBL" id="GCF08230.1"/>
    </source>
</evidence>
<protein>
    <recommendedName>
        <fullName evidence="6">Exodeoxyribonuclease 7 small subunit</fullName>
        <ecNumber evidence="6">3.1.11.6</ecNumber>
    </recommendedName>
    <alternativeName>
        <fullName evidence="6">Exodeoxyribonuclease VII small subunit</fullName>
        <shortName evidence="6">Exonuclease VII small subunit</shortName>
    </alternativeName>
</protein>
<proteinExistence type="inferred from homology"/>
<evidence type="ECO:0000256" key="6">
    <source>
        <dbReference type="HAMAP-Rule" id="MF_00337"/>
    </source>
</evidence>
<dbReference type="AlphaFoldDB" id="A0A5A5T9P6"/>
<dbReference type="SUPFAM" id="SSF116842">
    <property type="entry name" value="XseB-like"/>
    <property type="match status" value="1"/>
</dbReference>
<evidence type="ECO:0000256" key="2">
    <source>
        <dbReference type="ARBA" id="ARBA00022490"/>
    </source>
</evidence>
<evidence type="ECO:0000256" key="3">
    <source>
        <dbReference type="ARBA" id="ARBA00022722"/>
    </source>
</evidence>
<dbReference type="GO" id="GO:0008855">
    <property type="term" value="F:exodeoxyribonuclease VII activity"/>
    <property type="evidence" value="ECO:0007669"/>
    <property type="project" value="UniProtKB-UniRule"/>
</dbReference>
<organism evidence="7 8">
    <name type="scientific">Dictyobacter arantiisoli</name>
    <dbReference type="NCBI Taxonomy" id="2014874"/>
    <lineage>
        <taxon>Bacteria</taxon>
        <taxon>Bacillati</taxon>
        <taxon>Chloroflexota</taxon>
        <taxon>Ktedonobacteria</taxon>
        <taxon>Ktedonobacterales</taxon>
        <taxon>Dictyobacteraceae</taxon>
        <taxon>Dictyobacter</taxon>
    </lineage>
</organism>
<dbReference type="HAMAP" id="MF_00337">
    <property type="entry name" value="Exonuc_7_S"/>
    <property type="match status" value="1"/>
</dbReference>
<comment type="function">
    <text evidence="6">Bidirectionally degrades single-stranded DNA into large acid-insoluble oligonucleotides, which are then degraded further into small acid-soluble oligonucleotides.</text>
</comment>
<keyword evidence="5 6" id="KW-0269">Exonuclease</keyword>
<evidence type="ECO:0000256" key="5">
    <source>
        <dbReference type="ARBA" id="ARBA00022839"/>
    </source>
</evidence>
<dbReference type="EC" id="3.1.11.6" evidence="6"/>
<gene>
    <name evidence="6" type="primary">xseB</name>
    <name evidence="7" type="ORF">KDI_17940</name>
</gene>
<dbReference type="Proteomes" id="UP000322530">
    <property type="component" value="Unassembled WGS sequence"/>
</dbReference>
<comment type="catalytic activity">
    <reaction evidence="6">
        <text>Exonucleolytic cleavage in either 5'- to 3'- or 3'- to 5'-direction to yield nucleoside 5'-phosphates.</text>
        <dbReference type="EC" id="3.1.11.6"/>
    </reaction>
</comment>
<dbReference type="PANTHER" id="PTHR34137:SF1">
    <property type="entry name" value="EXODEOXYRIBONUCLEASE 7 SMALL SUBUNIT"/>
    <property type="match status" value="1"/>
</dbReference>
<keyword evidence="8" id="KW-1185">Reference proteome</keyword>
<name>A0A5A5T9P6_9CHLR</name>
<dbReference type="GO" id="GO:0006308">
    <property type="term" value="P:DNA catabolic process"/>
    <property type="evidence" value="ECO:0007669"/>
    <property type="project" value="UniProtKB-UniRule"/>
</dbReference>
<keyword evidence="2 6" id="KW-0963">Cytoplasm</keyword>
<comment type="similarity">
    <text evidence="1 6">Belongs to the XseB family.</text>
</comment>
<evidence type="ECO:0000256" key="1">
    <source>
        <dbReference type="ARBA" id="ARBA00009998"/>
    </source>
</evidence>
<dbReference type="Gene3D" id="1.10.287.1040">
    <property type="entry name" value="Exonuclease VII, small subunit"/>
    <property type="match status" value="1"/>
</dbReference>
<dbReference type="InterPro" id="IPR003761">
    <property type="entry name" value="Exonuc_VII_S"/>
</dbReference>
<dbReference type="InterPro" id="IPR037004">
    <property type="entry name" value="Exonuc_VII_ssu_sf"/>
</dbReference>
<keyword evidence="4 6" id="KW-0378">Hydrolase</keyword>
<dbReference type="NCBIfam" id="TIGR01280">
    <property type="entry name" value="xseB"/>
    <property type="match status" value="1"/>
</dbReference>
<dbReference type="PIRSF" id="PIRSF006488">
    <property type="entry name" value="Exonuc_VII_S"/>
    <property type="match status" value="1"/>
</dbReference>
<reference evidence="7 8" key="1">
    <citation type="submission" date="2019-01" db="EMBL/GenBank/DDBJ databases">
        <title>Draft genome sequence of Dictyobacter sp. Uno17.</title>
        <authorList>
            <person name="Wang C.M."/>
            <person name="Zheng Y."/>
            <person name="Sakai Y."/>
            <person name="Abe K."/>
            <person name="Yokota A."/>
            <person name="Yabe S."/>
        </authorList>
    </citation>
    <scope>NUCLEOTIDE SEQUENCE [LARGE SCALE GENOMIC DNA]</scope>
    <source>
        <strain evidence="7 8">Uno17</strain>
    </source>
</reference>
<dbReference type="Pfam" id="PF02609">
    <property type="entry name" value="Exonuc_VII_S"/>
    <property type="match status" value="1"/>
</dbReference>
<dbReference type="OrthoDB" id="9798666at2"/>
<evidence type="ECO:0000256" key="4">
    <source>
        <dbReference type="ARBA" id="ARBA00022801"/>
    </source>
</evidence>
<dbReference type="GO" id="GO:0005829">
    <property type="term" value="C:cytosol"/>
    <property type="evidence" value="ECO:0007669"/>
    <property type="project" value="TreeGrafter"/>
</dbReference>
<dbReference type="RefSeq" id="WP_149401225.1">
    <property type="nucleotide sequence ID" value="NZ_BIXY01000020.1"/>
</dbReference>
<dbReference type="PANTHER" id="PTHR34137">
    <property type="entry name" value="EXODEOXYRIBONUCLEASE 7 SMALL SUBUNIT"/>
    <property type="match status" value="1"/>
</dbReference>
<keyword evidence="3 6" id="KW-0540">Nuclease</keyword>
<sequence>MEPLTFEESFERLEAAIIALQDGKMPLDEALKQYQDGMQLAQYCNELLQHAELVVQQLHVDESADTLSVLPLDL</sequence>
<evidence type="ECO:0000313" key="8">
    <source>
        <dbReference type="Proteomes" id="UP000322530"/>
    </source>
</evidence>
<dbReference type="GO" id="GO:0009318">
    <property type="term" value="C:exodeoxyribonuclease VII complex"/>
    <property type="evidence" value="ECO:0007669"/>
    <property type="project" value="UniProtKB-UniRule"/>
</dbReference>
<accession>A0A5A5T9P6</accession>
<comment type="caution">
    <text evidence="7">The sequence shown here is derived from an EMBL/GenBank/DDBJ whole genome shotgun (WGS) entry which is preliminary data.</text>
</comment>
<dbReference type="EMBL" id="BIXY01000020">
    <property type="protein sequence ID" value="GCF08230.1"/>
    <property type="molecule type" value="Genomic_DNA"/>
</dbReference>
<comment type="subcellular location">
    <subcellularLocation>
        <location evidence="6">Cytoplasm</location>
    </subcellularLocation>
</comment>